<proteinExistence type="inferred from homology"/>
<name>A0A2S8F3I2_9BACT</name>
<keyword evidence="2 5" id="KW-0489">Methyltransferase</keyword>
<evidence type="ECO:0000313" key="6">
    <source>
        <dbReference type="EMBL" id="PQO26718.1"/>
    </source>
</evidence>
<keyword evidence="1 5" id="KW-0474">Menaquinone biosynthesis</keyword>
<dbReference type="Proteomes" id="UP000240009">
    <property type="component" value="Unassembled WGS sequence"/>
</dbReference>
<keyword evidence="4 5" id="KW-0949">S-adenosyl-L-methionine</keyword>
<dbReference type="Pfam" id="PF01209">
    <property type="entry name" value="Ubie_methyltran"/>
    <property type="match status" value="1"/>
</dbReference>
<dbReference type="NCBIfam" id="TIGR01934">
    <property type="entry name" value="MenG_MenH_UbiE"/>
    <property type="match status" value="1"/>
</dbReference>
<feature type="binding site" evidence="5">
    <location>
        <position position="80"/>
    </location>
    <ligand>
        <name>S-adenosyl-L-methionine</name>
        <dbReference type="ChEBI" id="CHEBI:59789"/>
    </ligand>
</feature>
<dbReference type="HAMAP" id="MF_01813">
    <property type="entry name" value="MenG_UbiE_methyltr"/>
    <property type="match status" value="1"/>
</dbReference>
<evidence type="ECO:0000256" key="4">
    <source>
        <dbReference type="ARBA" id="ARBA00022691"/>
    </source>
</evidence>
<gene>
    <name evidence="5" type="primary">menG</name>
    <name evidence="6" type="ORF">C5Y96_19735</name>
</gene>
<reference evidence="6 7" key="1">
    <citation type="submission" date="2018-02" db="EMBL/GenBank/DDBJ databases">
        <title>Comparative genomes isolates from brazilian mangrove.</title>
        <authorList>
            <person name="Araujo J.E."/>
            <person name="Taketani R.G."/>
            <person name="Silva M.C.P."/>
            <person name="Loureco M.V."/>
            <person name="Andreote F.D."/>
        </authorList>
    </citation>
    <scope>NUCLEOTIDE SEQUENCE [LARGE SCALE GENOMIC DNA]</scope>
    <source>
        <strain evidence="6 7">HEX-2 MGV</strain>
    </source>
</reference>
<evidence type="ECO:0000256" key="2">
    <source>
        <dbReference type="ARBA" id="ARBA00022603"/>
    </source>
</evidence>
<dbReference type="InterPro" id="IPR029063">
    <property type="entry name" value="SAM-dependent_MTases_sf"/>
</dbReference>
<sequence>MAIDKSGTRVKQMFSEIAGNYDRMNHLLSMNIDKYWRWRTVKIVPPTGDSPILDVCTGTGDLALAYYKAAGGKVQVEATDFCPEMLEVGEVKKQKLGINGQVRFQEADTQHLPFEDNTFQIVSVAFGLRNVADTDLGLKEMARVCHPGGKVAVLEFSQPRYQPFRGVYQFYFKNILPRVGQALAKNKQDAYKYLPDSVGEFPHGEALAERMRAAGLKDVFYKPFTFGVATLYVGTK</sequence>
<evidence type="ECO:0000256" key="1">
    <source>
        <dbReference type="ARBA" id="ARBA00022428"/>
    </source>
</evidence>
<accession>A0A2S8F3I2</accession>
<dbReference type="SUPFAM" id="SSF53335">
    <property type="entry name" value="S-adenosyl-L-methionine-dependent methyltransferases"/>
    <property type="match status" value="1"/>
</dbReference>
<evidence type="ECO:0000256" key="5">
    <source>
        <dbReference type="HAMAP-Rule" id="MF_01813"/>
    </source>
</evidence>
<dbReference type="GO" id="GO:0043770">
    <property type="term" value="F:demethylmenaquinone methyltransferase activity"/>
    <property type="evidence" value="ECO:0007669"/>
    <property type="project" value="UniProtKB-UniRule"/>
</dbReference>
<dbReference type="UniPathway" id="UPA00079">
    <property type="reaction ID" value="UER00169"/>
</dbReference>
<evidence type="ECO:0000256" key="3">
    <source>
        <dbReference type="ARBA" id="ARBA00022679"/>
    </source>
</evidence>
<dbReference type="InterPro" id="IPR023576">
    <property type="entry name" value="UbiE/COQ5_MeTrFase_CS"/>
</dbReference>
<dbReference type="CDD" id="cd02440">
    <property type="entry name" value="AdoMet_MTases"/>
    <property type="match status" value="1"/>
</dbReference>
<comment type="function">
    <text evidence="5">Methyltransferase required for the conversion of demethylmenaquinol (DMKH2) to menaquinol (MKH2).</text>
</comment>
<comment type="caution">
    <text evidence="5">Lacks conserved residue(s) required for the propagation of feature annotation.</text>
</comment>
<feature type="binding site" evidence="5">
    <location>
        <begin position="108"/>
        <end position="109"/>
    </location>
    <ligand>
        <name>S-adenosyl-L-methionine</name>
        <dbReference type="ChEBI" id="CHEBI:59789"/>
    </ligand>
</feature>
<dbReference type="GO" id="GO:0032259">
    <property type="term" value="P:methylation"/>
    <property type="evidence" value="ECO:0007669"/>
    <property type="project" value="UniProtKB-KW"/>
</dbReference>
<dbReference type="Gene3D" id="3.40.50.150">
    <property type="entry name" value="Vaccinia Virus protein VP39"/>
    <property type="match status" value="1"/>
</dbReference>
<dbReference type="AlphaFoldDB" id="A0A2S8F3I2"/>
<protein>
    <recommendedName>
        <fullName evidence="5">Demethylmenaquinone methyltransferase</fullName>
        <ecNumber evidence="5">2.1.1.163</ecNumber>
    </recommendedName>
</protein>
<dbReference type="InterPro" id="IPR004033">
    <property type="entry name" value="UbiE/COQ5_MeTrFase"/>
</dbReference>
<dbReference type="EC" id="2.1.1.163" evidence="5"/>
<dbReference type="PROSITE" id="PS51608">
    <property type="entry name" value="SAM_MT_UBIE"/>
    <property type="match status" value="1"/>
</dbReference>
<comment type="caution">
    <text evidence="6">The sequence shown here is derived from an EMBL/GenBank/DDBJ whole genome shotgun (WGS) entry which is preliminary data.</text>
</comment>
<dbReference type="EMBL" id="PUIA01000064">
    <property type="protein sequence ID" value="PQO26718.1"/>
    <property type="molecule type" value="Genomic_DNA"/>
</dbReference>
<comment type="pathway">
    <text evidence="5">Quinol/quinone metabolism; menaquinone biosynthesis; menaquinol from 1,4-dihydroxy-2-naphthoate: step 2/2.</text>
</comment>
<dbReference type="PANTHER" id="PTHR43591:SF24">
    <property type="entry name" value="2-METHOXY-6-POLYPRENYL-1,4-BENZOQUINOL METHYLASE, MITOCHONDRIAL"/>
    <property type="match status" value="1"/>
</dbReference>
<dbReference type="OrthoDB" id="9808140at2"/>
<dbReference type="RefSeq" id="WP_105356928.1">
    <property type="nucleotide sequence ID" value="NZ_PUIA01000064.1"/>
</dbReference>
<feature type="binding site" evidence="5">
    <location>
        <position position="59"/>
    </location>
    <ligand>
        <name>S-adenosyl-L-methionine</name>
        <dbReference type="ChEBI" id="CHEBI:59789"/>
    </ligand>
</feature>
<comment type="catalytic activity">
    <reaction evidence="5">
        <text>a 2-demethylmenaquinol + S-adenosyl-L-methionine = a menaquinol + S-adenosyl-L-homocysteine + H(+)</text>
        <dbReference type="Rhea" id="RHEA:42640"/>
        <dbReference type="Rhea" id="RHEA-COMP:9539"/>
        <dbReference type="Rhea" id="RHEA-COMP:9563"/>
        <dbReference type="ChEBI" id="CHEBI:15378"/>
        <dbReference type="ChEBI" id="CHEBI:18151"/>
        <dbReference type="ChEBI" id="CHEBI:55437"/>
        <dbReference type="ChEBI" id="CHEBI:57856"/>
        <dbReference type="ChEBI" id="CHEBI:59789"/>
        <dbReference type="EC" id="2.1.1.163"/>
    </reaction>
</comment>
<comment type="similarity">
    <text evidence="5">Belongs to the class I-like SAM-binding methyltransferase superfamily. MenG/UbiE family.</text>
</comment>
<dbReference type="PROSITE" id="PS01183">
    <property type="entry name" value="UBIE_1"/>
    <property type="match status" value="1"/>
</dbReference>
<dbReference type="NCBIfam" id="NF001244">
    <property type="entry name" value="PRK00216.1-5"/>
    <property type="match status" value="1"/>
</dbReference>
<organism evidence="6 7">
    <name type="scientific">Blastopirellula marina</name>
    <dbReference type="NCBI Taxonomy" id="124"/>
    <lineage>
        <taxon>Bacteria</taxon>
        <taxon>Pseudomonadati</taxon>
        <taxon>Planctomycetota</taxon>
        <taxon>Planctomycetia</taxon>
        <taxon>Pirellulales</taxon>
        <taxon>Pirellulaceae</taxon>
        <taxon>Blastopirellula</taxon>
    </lineage>
</organism>
<evidence type="ECO:0000313" key="7">
    <source>
        <dbReference type="Proteomes" id="UP000240009"/>
    </source>
</evidence>
<keyword evidence="3 5" id="KW-0808">Transferase</keyword>
<dbReference type="GO" id="GO:0009234">
    <property type="term" value="P:menaquinone biosynthetic process"/>
    <property type="evidence" value="ECO:0007669"/>
    <property type="project" value="UniProtKB-UniRule"/>
</dbReference>
<dbReference type="PANTHER" id="PTHR43591">
    <property type="entry name" value="METHYLTRANSFERASE"/>
    <property type="match status" value="1"/>
</dbReference>